<keyword evidence="5" id="KW-0325">Glycoprotein</keyword>
<evidence type="ECO:0000259" key="7">
    <source>
        <dbReference type="Pfam" id="PF00884"/>
    </source>
</evidence>
<dbReference type="PROSITE" id="PS00523">
    <property type="entry name" value="SULFATASE_1"/>
    <property type="match status" value="1"/>
</dbReference>
<feature type="chain" id="PRO_5008131592" description="Sulfatase N-terminal domain-containing protein" evidence="6">
    <location>
        <begin position="22"/>
        <end position="255"/>
    </location>
</feature>
<dbReference type="Gene3D" id="3.40.720.10">
    <property type="entry name" value="Alkaline Phosphatase, subunit A"/>
    <property type="match status" value="1"/>
</dbReference>
<dbReference type="STRING" id="199890.A0A182PNF8"/>
<dbReference type="Proteomes" id="UP000075885">
    <property type="component" value="Unassembled WGS sequence"/>
</dbReference>
<evidence type="ECO:0000256" key="6">
    <source>
        <dbReference type="SAM" id="SignalP"/>
    </source>
</evidence>
<dbReference type="InterPro" id="IPR024607">
    <property type="entry name" value="Sulfatase_CS"/>
</dbReference>
<dbReference type="PANTHER" id="PTHR43108:SF8">
    <property type="entry name" value="SD21168P"/>
    <property type="match status" value="1"/>
</dbReference>
<feature type="domain" description="Sulfatase N-terminal" evidence="7">
    <location>
        <begin position="30"/>
        <end position="222"/>
    </location>
</feature>
<dbReference type="AlphaFoldDB" id="A0A182PNF8"/>
<dbReference type="SUPFAM" id="SSF53649">
    <property type="entry name" value="Alkaline phosphatase-like"/>
    <property type="match status" value="1"/>
</dbReference>
<evidence type="ECO:0000256" key="1">
    <source>
        <dbReference type="ARBA" id="ARBA00001913"/>
    </source>
</evidence>
<evidence type="ECO:0000313" key="9">
    <source>
        <dbReference type="Proteomes" id="UP000075885"/>
    </source>
</evidence>
<sequence>MPYLLCVCFLSVVGCFSLISADSRSGGGYNFLVIVTDDQDIMLKGMTPMAKTLEHIANKGMTFVNAFTTSPICCPSRSSILTGKYAHNHKATNNSQSGGCNGRVWQEKMEPAALPVLLSESGYETFFAGKYLNEYFSSTVPPGWSQWFGLHGNSRYSNFTVTENGIATKYYTEYFTDYLNTKTTNFLKNITAEQRFFAMVAPPAPHAPFTPADRHKDLFPEVKAIKTPNFNVSSSTLGSTYQQLIRVPAQNQILL</sequence>
<reference evidence="8" key="2">
    <citation type="submission" date="2020-05" db="UniProtKB">
        <authorList>
            <consortium name="EnsemblMetazoa"/>
        </authorList>
    </citation>
    <scope>IDENTIFICATION</scope>
    <source>
        <strain evidence="8">Epiroticus2</strain>
    </source>
</reference>
<reference evidence="9" key="1">
    <citation type="submission" date="2013-03" db="EMBL/GenBank/DDBJ databases">
        <title>The Genome Sequence of Anopheles epiroticus epiroticus2.</title>
        <authorList>
            <consortium name="The Broad Institute Genomics Platform"/>
            <person name="Neafsey D.E."/>
            <person name="Howell P."/>
            <person name="Walker B."/>
            <person name="Young S.K."/>
            <person name="Zeng Q."/>
            <person name="Gargeya S."/>
            <person name="Fitzgerald M."/>
            <person name="Haas B."/>
            <person name="Abouelleil A."/>
            <person name="Allen A.W."/>
            <person name="Alvarado L."/>
            <person name="Arachchi H.M."/>
            <person name="Berlin A.M."/>
            <person name="Chapman S.B."/>
            <person name="Gainer-Dewar J."/>
            <person name="Goldberg J."/>
            <person name="Griggs A."/>
            <person name="Gujja S."/>
            <person name="Hansen M."/>
            <person name="Howarth C."/>
            <person name="Imamovic A."/>
            <person name="Ireland A."/>
            <person name="Larimer J."/>
            <person name="McCowan C."/>
            <person name="Murphy C."/>
            <person name="Pearson M."/>
            <person name="Poon T.W."/>
            <person name="Priest M."/>
            <person name="Roberts A."/>
            <person name="Saif S."/>
            <person name="Shea T."/>
            <person name="Sisk P."/>
            <person name="Sykes S."/>
            <person name="Wortman J."/>
            <person name="Nusbaum C."/>
            <person name="Birren B."/>
        </authorList>
    </citation>
    <scope>NUCLEOTIDE SEQUENCE [LARGE SCALE GENOMIC DNA]</scope>
    <source>
        <strain evidence="9">Epiroticus2</strain>
    </source>
</reference>
<dbReference type="InterPro" id="IPR000917">
    <property type="entry name" value="Sulfatase_N"/>
</dbReference>
<dbReference type="InterPro" id="IPR017850">
    <property type="entry name" value="Alkaline_phosphatase_core_sf"/>
</dbReference>
<proteinExistence type="inferred from homology"/>
<name>A0A182PNF8_9DIPT</name>
<comment type="similarity">
    <text evidence="2">Belongs to the sulfatase family.</text>
</comment>
<keyword evidence="4" id="KW-0378">Hydrolase</keyword>
<evidence type="ECO:0000256" key="2">
    <source>
        <dbReference type="ARBA" id="ARBA00008779"/>
    </source>
</evidence>
<feature type="signal peptide" evidence="6">
    <location>
        <begin position="1"/>
        <end position="21"/>
    </location>
</feature>
<keyword evidence="9" id="KW-1185">Reference proteome</keyword>
<comment type="cofactor">
    <cofactor evidence="1">
        <name>Ca(2+)</name>
        <dbReference type="ChEBI" id="CHEBI:29108"/>
    </cofactor>
</comment>
<dbReference type="PROSITE" id="PS00149">
    <property type="entry name" value="SULFATASE_2"/>
    <property type="match status" value="1"/>
</dbReference>
<evidence type="ECO:0000256" key="5">
    <source>
        <dbReference type="ARBA" id="ARBA00023180"/>
    </source>
</evidence>
<keyword evidence="3 6" id="KW-0732">Signal</keyword>
<evidence type="ECO:0000256" key="4">
    <source>
        <dbReference type="ARBA" id="ARBA00022801"/>
    </source>
</evidence>
<dbReference type="VEuPathDB" id="VectorBase:AEPI008485"/>
<dbReference type="GO" id="GO:0008449">
    <property type="term" value="F:N-acetylglucosamine-6-sulfatase activity"/>
    <property type="evidence" value="ECO:0007669"/>
    <property type="project" value="TreeGrafter"/>
</dbReference>
<protein>
    <recommendedName>
        <fullName evidence="7">Sulfatase N-terminal domain-containing protein</fullName>
    </recommendedName>
</protein>
<evidence type="ECO:0000256" key="3">
    <source>
        <dbReference type="ARBA" id="ARBA00022729"/>
    </source>
</evidence>
<evidence type="ECO:0000313" key="8">
    <source>
        <dbReference type="EnsemblMetazoa" id="AEPI008485-PA"/>
    </source>
</evidence>
<dbReference type="EnsemblMetazoa" id="AEPI008485-RA">
    <property type="protein sequence ID" value="AEPI008485-PA"/>
    <property type="gene ID" value="AEPI008485"/>
</dbReference>
<accession>A0A182PNF8</accession>
<dbReference type="GO" id="GO:0005539">
    <property type="term" value="F:glycosaminoglycan binding"/>
    <property type="evidence" value="ECO:0007669"/>
    <property type="project" value="TreeGrafter"/>
</dbReference>
<dbReference type="Pfam" id="PF00884">
    <property type="entry name" value="Sulfatase"/>
    <property type="match status" value="1"/>
</dbReference>
<organism evidence="8 9">
    <name type="scientific">Anopheles epiroticus</name>
    <dbReference type="NCBI Taxonomy" id="199890"/>
    <lineage>
        <taxon>Eukaryota</taxon>
        <taxon>Metazoa</taxon>
        <taxon>Ecdysozoa</taxon>
        <taxon>Arthropoda</taxon>
        <taxon>Hexapoda</taxon>
        <taxon>Insecta</taxon>
        <taxon>Pterygota</taxon>
        <taxon>Neoptera</taxon>
        <taxon>Endopterygota</taxon>
        <taxon>Diptera</taxon>
        <taxon>Nematocera</taxon>
        <taxon>Culicoidea</taxon>
        <taxon>Culicidae</taxon>
        <taxon>Anophelinae</taxon>
        <taxon>Anopheles</taxon>
    </lineage>
</organism>
<dbReference type="PANTHER" id="PTHR43108">
    <property type="entry name" value="N-ACETYLGLUCOSAMINE-6-SULFATASE FAMILY MEMBER"/>
    <property type="match status" value="1"/>
</dbReference>